<evidence type="ECO:0000256" key="1">
    <source>
        <dbReference type="ARBA" id="ARBA00004613"/>
    </source>
</evidence>
<feature type="compositionally biased region" description="Basic and acidic residues" evidence="4">
    <location>
        <begin position="1325"/>
        <end position="1339"/>
    </location>
</feature>
<evidence type="ECO:0000256" key="3">
    <source>
        <dbReference type="ARBA" id="ARBA00022729"/>
    </source>
</evidence>
<feature type="region of interest" description="Disordered" evidence="4">
    <location>
        <begin position="1241"/>
        <end position="1263"/>
    </location>
</feature>
<evidence type="ECO:0000256" key="4">
    <source>
        <dbReference type="SAM" id="MobiDB-lite"/>
    </source>
</evidence>
<name>A0ABV0SV71_9TELE</name>
<feature type="compositionally biased region" description="Pro residues" evidence="4">
    <location>
        <begin position="758"/>
        <end position="774"/>
    </location>
</feature>
<feature type="region of interest" description="Disordered" evidence="4">
    <location>
        <begin position="402"/>
        <end position="422"/>
    </location>
</feature>
<comment type="subcellular location">
    <subcellularLocation>
        <location evidence="1">Secreted</location>
    </subcellularLocation>
</comment>
<feature type="compositionally biased region" description="Polar residues" evidence="4">
    <location>
        <begin position="1340"/>
        <end position="1352"/>
    </location>
</feature>
<gene>
    <name evidence="6" type="ORF">ILYODFUR_004598</name>
</gene>
<accession>A0ABV0SV71</accession>
<feature type="region of interest" description="Disordered" evidence="4">
    <location>
        <begin position="1304"/>
        <end position="1352"/>
    </location>
</feature>
<dbReference type="Proteomes" id="UP001482620">
    <property type="component" value="Unassembled WGS sequence"/>
</dbReference>
<keyword evidence="3" id="KW-0732">Signal</keyword>
<keyword evidence="2" id="KW-0964">Secreted</keyword>
<evidence type="ECO:0000259" key="5">
    <source>
        <dbReference type="Pfam" id="PF22821"/>
    </source>
</evidence>
<comment type="caution">
    <text evidence="6">The sequence shown here is derived from an EMBL/GenBank/DDBJ whole genome shotgun (WGS) entry which is preliminary data.</text>
</comment>
<organism evidence="6 7">
    <name type="scientific">Ilyodon furcidens</name>
    <name type="common">goldbreast splitfin</name>
    <dbReference type="NCBI Taxonomy" id="33524"/>
    <lineage>
        <taxon>Eukaryota</taxon>
        <taxon>Metazoa</taxon>
        <taxon>Chordata</taxon>
        <taxon>Craniata</taxon>
        <taxon>Vertebrata</taxon>
        <taxon>Euteleostomi</taxon>
        <taxon>Actinopterygii</taxon>
        <taxon>Neopterygii</taxon>
        <taxon>Teleostei</taxon>
        <taxon>Neoteleostei</taxon>
        <taxon>Acanthomorphata</taxon>
        <taxon>Ovalentaria</taxon>
        <taxon>Atherinomorphae</taxon>
        <taxon>Cyprinodontiformes</taxon>
        <taxon>Goodeidae</taxon>
        <taxon>Ilyodon</taxon>
    </lineage>
</organism>
<keyword evidence="7" id="KW-1185">Reference proteome</keyword>
<evidence type="ECO:0000313" key="6">
    <source>
        <dbReference type="EMBL" id="MEQ2224159.1"/>
    </source>
</evidence>
<feature type="region of interest" description="Disordered" evidence="4">
    <location>
        <begin position="750"/>
        <end position="774"/>
    </location>
</feature>
<feature type="compositionally biased region" description="Polar residues" evidence="4">
    <location>
        <begin position="405"/>
        <end position="418"/>
    </location>
</feature>
<dbReference type="InterPro" id="IPR054554">
    <property type="entry name" value="ZP1/4_Ig-like"/>
</dbReference>
<dbReference type="EMBL" id="JAHRIQ010011840">
    <property type="protein sequence ID" value="MEQ2224159.1"/>
    <property type="molecule type" value="Genomic_DNA"/>
</dbReference>
<feature type="compositionally biased region" description="Polar residues" evidence="4">
    <location>
        <begin position="1243"/>
        <end position="1260"/>
    </location>
</feature>
<dbReference type="Pfam" id="PF22821">
    <property type="entry name" value="ZP1_ZP4_Ig-like"/>
    <property type="match status" value="1"/>
</dbReference>
<evidence type="ECO:0000256" key="2">
    <source>
        <dbReference type="ARBA" id="ARBA00022525"/>
    </source>
</evidence>
<reference evidence="6 7" key="1">
    <citation type="submission" date="2021-06" db="EMBL/GenBank/DDBJ databases">
        <authorList>
            <person name="Palmer J.M."/>
        </authorList>
    </citation>
    <scope>NUCLEOTIDE SEQUENCE [LARGE SCALE GENOMIC DNA]</scope>
    <source>
        <strain evidence="7">if_2019</strain>
        <tissue evidence="6">Muscle</tissue>
    </source>
</reference>
<feature type="domain" description="Zona pellucida sperm-binding protein 1/4 Ig-like" evidence="5">
    <location>
        <begin position="142"/>
        <end position="214"/>
    </location>
</feature>
<proteinExistence type="predicted"/>
<protein>
    <recommendedName>
        <fullName evidence="5">Zona pellucida sperm-binding protein 1/4 Ig-like domain-containing protein</fullName>
    </recommendedName>
</protein>
<evidence type="ECO:0000313" key="7">
    <source>
        <dbReference type="Proteomes" id="UP001482620"/>
    </source>
</evidence>
<sequence>MWDTAEAVCLCAVLSFSFAPMACRERKGGVIVACLGLLVFVTSLCNCTKLTRLKALDKSRETSVHTESQPQRRHLHHGRLLIGQSSLKNAKLSGTNSSETVLDIEADYQADMGWQFRQLAENGDWQKMAMESLLKMESTVECTQDSMKLLVHDVSSTPASLIFVDRGHLSPLSLTKLPSSCGYTIRSTQKDLVLVAPYDGCFVIIQENYYVLPLLWWGLPVRMSCPLMGHVPQNPPMVTCHAEGMVVKTEWTASASKIKANVNGNWESLLTAAHRCIFGIVEHPYGVVISVPYAPCLMKKDGMYTLELAADVETKVSCPSLLAAQMKLTENQIKGSVPEKDIPGKWLYLFPTPSPTLPLAQTASQIPSFSLNPKIPSKPNQGSNPRQFPYYTYFPGFPYGYLQNPDDTPNKQPQSPTHAKSVATPSAELYLHPFYPQSPFPVIPQTAPVSQSPLSKLDDHQLPNKCILPFELPQKPESPASYPEVQEQQIYYTGALSQPHTYPLYLEKLPEKPGSSHPTVSEKDRGEDLPFRLICNQQSGLSQSPWSEMYKGEVHQLFQLVCTHMEPTSKPTGVFQPPHPEMPKGQVYEPFYLLCTLEKSWLQHSKTSQGLVYHSFSLLCNQQNQASKNAKVTEALQEPPKGHLYQAFYPLYFQSTQKPTGVSEPPQPVTTEGRDNPPFFPFYPRPKPIQKPATWPPQPATPQAQEYPPLFPFHAHPKPTQKPAATWPPQPATPHAQEYPLLFPFHAHPKPTQKPAVTRPPQPVTPQAQGPPPLFPFYSQPKPTQKPAVTRPPQPATQAQVYPPFFYFYTQSNAAQKHAVSQMPHQQSFDFYPKPKATTKPNAVTLPQQLQLPQGPTLSQPLYPYHLHTQPKPPSRPTDEPQTLQLIDSKGQDWQQMCFYSQLLAENQLASIPTKTAEGQVYGPCQQLQLPAVELSQVSSIGNLQFSHPPVANSPQSQVKYPFNIFHYLQKPQSAQLSSAAEANEQKIDSLRSKHDCPLYCPQYCPAGVSKCCLQMAFHQHLHISAPGDGKAEPQFYTSFLPVPYSGFSQGLETAEIPQKLSAAAVLPAVRTSAPAQIFPRAPQTADAILQPDGNAPLPRSGFTMIASQEQEPVHPYFGSESPNPQWRHVAPNVKLPGLEQGKPDSPDDPFKLWASSNGQVKPVVQYEPFKIQFPEHAIHSRPNYMSYLGQHGLHIGQQENTPAVEQQSLHKTLSHHNFKRAIDRFFSPYYMSGDSPVANYSVGPNSSQEQPSETGSKNSTKLDKMENLHSELQSYVLLEHGPPGREPNRSKDSQVSFREFAHGAKSKALKLPKQNAGPQTSESLQEKRRELKRLREGTSSHPPGNINYMQRNGDTNSVNSYTEQSFSAKQLNPEVLKSFESLWKSVTPSDFSQLFLAHVPGKTELFQERKNSALNQLAKEMDKPLQMVKKQNRN</sequence>